<dbReference type="EMBL" id="KN847144">
    <property type="protein sequence ID" value="KIW21836.1"/>
    <property type="molecule type" value="Genomic_DNA"/>
</dbReference>
<dbReference type="RefSeq" id="XP_016242052.1">
    <property type="nucleotide sequence ID" value="XM_016400300.1"/>
</dbReference>
<evidence type="ECO:0000313" key="3">
    <source>
        <dbReference type="Proteomes" id="UP000054466"/>
    </source>
</evidence>
<name>A0A0D1Z2E0_9EURO</name>
<organism evidence="2 3">
    <name type="scientific">Cladophialophora immunda</name>
    <dbReference type="NCBI Taxonomy" id="569365"/>
    <lineage>
        <taxon>Eukaryota</taxon>
        <taxon>Fungi</taxon>
        <taxon>Dikarya</taxon>
        <taxon>Ascomycota</taxon>
        <taxon>Pezizomycotina</taxon>
        <taxon>Eurotiomycetes</taxon>
        <taxon>Chaetothyriomycetidae</taxon>
        <taxon>Chaetothyriales</taxon>
        <taxon>Herpotrichiellaceae</taxon>
        <taxon>Cladophialophora</taxon>
    </lineage>
</organism>
<dbReference type="HOGENOM" id="CLU_2158102_0_0_1"/>
<gene>
    <name evidence="2" type="ORF">PV07_12738</name>
</gene>
<reference evidence="2 3" key="1">
    <citation type="submission" date="2015-01" db="EMBL/GenBank/DDBJ databases">
        <title>The Genome Sequence of Cladophialophora immunda CBS83496.</title>
        <authorList>
            <consortium name="The Broad Institute Genomics Platform"/>
            <person name="Cuomo C."/>
            <person name="de Hoog S."/>
            <person name="Gorbushina A."/>
            <person name="Stielow B."/>
            <person name="Teixiera M."/>
            <person name="Abouelleil A."/>
            <person name="Chapman S.B."/>
            <person name="Priest M."/>
            <person name="Young S.K."/>
            <person name="Wortman J."/>
            <person name="Nusbaum C."/>
            <person name="Birren B."/>
        </authorList>
    </citation>
    <scope>NUCLEOTIDE SEQUENCE [LARGE SCALE GENOMIC DNA]</scope>
    <source>
        <strain evidence="2 3">CBS 83496</strain>
    </source>
</reference>
<dbReference type="GeneID" id="27351932"/>
<accession>A0A0D1Z2E0</accession>
<keyword evidence="3" id="KW-1185">Reference proteome</keyword>
<protein>
    <recommendedName>
        <fullName evidence="1">Clr5 domain-containing protein</fullName>
    </recommendedName>
</protein>
<dbReference type="Pfam" id="PF14420">
    <property type="entry name" value="Clr5"/>
    <property type="match status" value="1"/>
</dbReference>
<proteinExistence type="predicted"/>
<dbReference type="OrthoDB" id="4115389at2759"/>
<dbReference type="AlphaFoldDB" id="A0A0D1Z2E0"/>
<evidence type="ECO:0000313" key="2">
    <source>
        <dbReference type="EMBL" id="KIW21836.1"/>
    </source>
</evidence>
<dbReference type="Proteomes" id="UP000054466">
    <property type="component" value="Unassembled WGS sequence"/>
</dbReference>
<evidence type="ECO:0000259" key="1">
    <source>
        <dbReference type="Pfam" id="PF14420"/>
    </source>
</evidence>
<sequence>MKSERSTPPPRQNWEALRNDIEKWYVTEDMPVKYVRQQLSRRNFHVSERQIKSKLEKWKLQCKRTPHAHYMAMMAVVDDYNSQGTEIEFFVLKGLREVVYTKQKIKKECRC</sequence>
<dbReference type="VEuPathDB" id="FungiDB:PV07_12738"/>
<dbReference type="InterPro" id="IPR025676">
    <property type="entry name" value="Clr5_dom"/>
</dbReference>
<feature type="domain" description="Clr5" evidence="1">
    <location>
        <begin position="11"/>
        <end position="61"/>
    </location>
</feature>